<dbReference type="Proteomes" id="UP000811246">
    <property type="component" value="Chromosome 1"/>
</dbReference>
<organism evidence="3 4">
    <name type="scientific">Carya illinoinensis</name>
    <name type="common">Pecan</name>
    <dbReference type="NCBI Taxonomy" id="32201"/>
    <lineage>
        <taxon>Eukaryota</taxon>
        <taxon>Viridiplantae</taxon>
        <taxon>Streptophyta</taxon>
        <taxon>Embryophyta</taxon>
        <taxon>Tracheophyta</taxon>
        <taxon>Spermatophyta</taxon>
        <taxon>Magnoliopsida</taxon>
        <taxon>eudicotyledons</taxon>
        <taxon>Gunneridae</taxon>
        <taxon>Pentapetalae</taxon>
        <taxon>rosids</taxon>
        <taxon>fabids</taxon>
        <taxon>Fagales</taxon>
        <taxon>Juglandaceae</taxon>
        <taxon>Carya</taxon>
    </lineage>
</organism>
<evidence type="ECO:0000313" key="4">
    <source>
        <dbReference type="Proteomes" id="UP000811246"/>
    </source>
</evidence>
<sequence length="422" mass="48650">MEFQLHSVMAQALSGWFSIGNSRVLTTFIYASCFQEHRWVLWSYLQDLDGGDNIPWFLGGDFNIIRPEGEKIGGVCHSSRGRDEFNRCIQDCSLVDLPYSGNRFSWCNGRLGGGRIWARLDRVLVNTGFLSSFPNSCLMYLPRTSSDHCPMITSLWVDMRVGPIPFRFQRMWCLHEDFLGVVSEYWRQEFQGCPMVKFSKKIKKLKQVLKKWNREVFGKVEVDLKVIKEELLELENNVQHNYTQDMEVEILRCKQKHLQYLQREEIMGCQKSKVKWICEGDENTAFFHASLRCKKKFKALESMALEDGSVLDSGQAVLEGAVDFFQQQLTTSAVSFEEPSMNLITPIITEDDNQFLCRVPNLMEVKEALWSIPQDSSPGPDGFSTSFFHHAWDIIKEDLLMLAIEFFEGKPLTTFFGATNIV</sequence>
<keyword evidence="1" id="KW-0175">Coiled coil</keyword>
<gene>
    <name evidence="3" type="ORF">I3842_01G100500</name>
</gene>
<dbReference type="Pfam" id="PF03372">
    <property type="entry name" value="Exo_endo_phos"/>
    <property type="match status" value="1"/>
</dbReference>
<proteinExistence type="predicted"/>
<evidence type="ECO:0000313" key="3">
    <source>
        <dbReference type="EMBL" id="KAG6730863.1"/>
    </source>
</evidence>
<evidence type="ECO:0000259" key="2">
    <source>
        <dbReference type="Pfam" id="PF03372"/>
    </source>
</evidence>
<reference evidence="3" key="1">
    <citation type="submission" date="2021-01" db="EMBL/GenBank/DDBJ databases">
        <authorList>
            <person name="Lovell J.T."/>
            <person name="Bentley N."/>
            <person name="Bhattarai G."/>
            <person name="Jenkins J.W."/>
            <person name="Sreedasyam A."/>
            <person name="Alarcon Y."/>
            <person name="Bock C."/>
            <person name="Boston L."/>
            <person name="Carlson J."/>
            <person name="Cervantes K."/>
            <person name="Clermont K."/>
            <person name="Krom N."/>
            <person name="Kubenka K."/>
            <person name="Mamidi S."/>
            <person name="Mattison C."/>
            <person name="Monteros M."/>
            <person name="Pisani C."/>
            <person name="Plott C."/>
            <person name="Rajasekar S."/>
            <person name="Rhein H.S."/>
            <person name="Rohla C."/>
            <person name="Song M."/>
            <person name="Hilaire R.S."/>
            <person name="Shu S."/>
            <person name="Wells L."/>
            <person name="Wang X."/>
            <person name="Webber J."/>
            <person name="Heerema R.J."/>
            <person name="Klein P."/>
            <person name="Conner P."/>
            <person name="Grauke L."/>
            <person name="Grimwood J."/>
            <person name="Schmutz J."/>
            <person name="Randall J.J."/>
        </authorList>
    </citation>
    <scope>NUCLEOTIDE SEQUENCE</scope>
    <source>
        <tissue evidence="3">Leaf</tissue>
    </source>
</reference>
<dbReference type="GO" id="GO:0003824">
    <property type="term" value="F:catalytic activity"/>
    <property type="evidence" value="ECO:0007669"/>
    <property type="project" value="InterPro"/>
</dbReference>
<dbReference type="EMBL" id="CM031825">
    <property type="protein sequence ID" value="KAG6730863.1"/>
    <property type="molecule type" value="Genomic_DNA"/>
</dbReference>
<accession>A0A922G203</accession>
<dbReference type="AlphaFoldDB" id="A0A922G203"/>
<dbReference type="PANTHER" id="PTHR33710">
    <property type="entry name" value="BNAC02G09200D PROTEIN"/>
    <property type="match status" value="1"/>
</dbReference>
<dbReference type="InterPro" id="IPR005135">
    <property type="entry name" value="Endo/exonuclease/phosphatase"/>
</dbReference>
<comment type="caution">
    <text evidence="3">The sequence shown here is derived from an EMBL/GenBank/DDBJ whole genome shotgun (WGS) entry which is preliminary data.</text>
</comment>
<protein>
    <recommendedName>
        <fullName evidence="2">Endonuclease/exonuclease/phosphatase domain-containing protein</fullName>
    </recommendedName>
</protein>
<name>A0A922G203_CARIL</name>
<feature type="domain" description="Endonuclease/exonuclease/phosphatase" evidence="2">
    <location>
        <begin position="31"/>
        <end position="148"/>
    </location>
</feature>
<feature type="coiled-coil region" evidence="1">
    <location>
        <begin position="195"/>
        <end position="237"/>
    </location>
</feature>
<evidence type="ECO:0000256" key="1">
    <source>
        <dbReference type="SAM" id="Coils"/>
    </source>
</evidence>
<dbReference type="PANTHER" id="PTHR33710:SF64">
    <property type="entry name" value="ENDONUCLEASE_EXONUCLEASE_PHOSPHATASE DOMAIN-CONTAINING PROTEIN"/>
    <property type="match status" value="1"/>
</dbReference>